<dbReference type="InterPro" id="IPR007180">
    <property type="entry name" value="DUF382"/>
</dbReference>
<dbReference type="OMA" id="VKTGICD"/>
<dbReference type="eggNOG" id="KOG2330">
    <property type="taxonomic scope" value="Eukaryota"/>
</dbReference>
<dbReference type="Pfam" id="PF04037">
    <property type="entry name" value="DUF382"/>
    <property type="match status" value="1"/>
</dbReference>
<evidence type="ECO:0000313" key="3">
    <source>
        <dbReference type="EMBL" id="EED88970.1"/>
    </source>
</evidence>
<dbReference type="PANTHER" id="PTHR12785:SF6">
    <property type="entry name" value="SPLICING FACTOR 3B SUBUNIT 2"/>
    <property type="match status" value="1"/>
</dbReference>
<reference evidence="3 4" key="1">
    <citation type="journal article" date="2004" name="Science">
        <title>The genome of the diatom Thalassiosira pseudonana: ecology, evolution, and metabolism.</title>
        <authorList>
            <person name="Armbrust E.V."/>
            <person name="Berges J.A."/>
            <person name="Bowler C."/>
            <person name="Green B.R."/>
            <person name="Martinez D."/>
            <person name="Putnam N.H."/>
            <person name="Zhou S."/>
            <person name="Allen A.E."/>
            <person name="Apt K.E."/>
            <person name="Bechner M."/>
            <person name="Brzezinski M.A."/>
            <person name="Chaal B.K."/>
            <person name="Chiovitti A."/>
            <person name="Davis A.K."/>
            <person name="Demarest M.S."/>
            <person name="Detter J.C."/>
            <person name="Glavina T."/>
            <person name="Goodstein D."/>
            <person name="Hadi M.Z."/>
            <person name="Hellsten U."/>
            <person name="Hildebrand M."/>
            <person name="Jenkins B.D."/>
            <person name="Jurka J."/>
            <person name="Kapitonov V.V."/>
            <person name="Kroger N."/>
            <person name="Lau W.W."/>
            <person name="Lane T.W."/>
            <person name="Larimer F.W."/>
            <person name="Lippmeier J.C."/>
            <person name="Lucas S."/>
            <person name="Medina M."/>
            <person name="Montsant A."/>
            <person name="Obornik M."/>
            <person name="Parker M.S."/>
            <person name="Palenik B."/>
            <person name="Pazour G.J."/>
            <person name="Richardson P.M."/>
            <person name="Rynearson T.A."/>
            <person name="Saito M.A."/>
            <person name="Schwartz D.C."/>
            <person name="Thamatrakoln K."/>
            <person name="Valentin K."/>
            <person name="Vardi A."/>
            <person name="Wilkerson F.P."/>
            <person name="Rokhsar D.S."/>
        </authorList>
    </citation>
    <scope>NUCLEOTIDE SEQUENCE [LARGE SCALE GENOMIC DNA]</scope>
    <source>
        <strain evidence="3 4">CCMP1335</strain>
    </source>
</reference>
<evidence type="ECO:0000259" key="2">
    <source>
        <dbReference type="SMART" id="SM00581"/>
    </source>
</evidence>
<protein>
    <recommendedName>
        <fullName evidence="2">PSP proline-rich domain-containing protein</fullName>
    </recommendedName>
</protein>
<feature type="region of interest" description="Disordered" evidence="1">
    <location>
        <begin position="1"/>
        <end position="22"/>
    </location>
</feature>
<evidence type="ECO:0000313" key="4">
    <source>
        <dbReference type="Proteomes" id="UP000001449"/>
    </source>
</evidence>
<dbReference type="RefSeq" id="XP_002293961.1">
    <property type="nucleotide sequence ID" value="XM_002293925.1"/>
</dbReference>
<dbReference type="Pfam" id="PF04046">
    <property type="entry name" value="PSP"/>
    <property type="match status" value="1"/>
</dbReference>
<dbReference type="GO" id="GO:0071011">
    <property type="term" value="C:precatalytic spliceosome"/>
    <property type="evidence" value="ECO:0000318"/>
    <property type="project" value="GO_Central"/>
</dbReference>
<dbReference type="InParanoid" id="B8CCL9"/>
<name>B8CCL9_THAPS</name>
<dbReference type="PANTHER" id="PTHR12785">
    <property type="entry name" value="SPLICING FACTOR 3B"/>
    <property type="match status" value="1"/>
</dbReference>
<feature type="region of interest" description="Disordered" evidence="1">
    <location>
        <begin position="554"/>
        <end position="579"/>
    </location>
</feature>
<dbReference type="InterPro" id="IPR052584">
    <property type="entry name" value="U2_snRNP_Complex_Component"/>
</dbReference>
<feature type="compositionally biased region" description="Basic residues" evidence="1">
    <location>
        <begin position="9"/>
        <end position="18"/>
    </location>
</feature>
<accession>B8CCL9</accession>
<dbReference type="Proteomes" id="UP000001449">
    <property type="component" value="Chromosome 14"/>
</dbReference>
<dbReference type="HOGENOM" id="CLU_014435_1_1_1"/>
<dbReference type="GO" id="GO:0000398">
    <property type="term" value="P:mRNA splicing, via spliceosome"/>
    <property type="evidence" value="ECO:0000318"/>
    <property type="project" value="GO_Central"/>
</dbReference>
<dbReference type="InterPro" id="IPR006568">
    <property type="entry name" value="PSP_pro-rich"/>
</dbReference>
<dbReference type="AlphaFoldDB" id="B8CCL9"/>
<organism evidence="3 4">
    <name type="scientific">Thalassiosira pseudonana</name>
    <name type="common">Marine diatom</name>
    <name type="synonym">Cyclotella nana</name>
    <dbReference type="NCBI Taxonomy" id="35128"/>
    <lineage>
        <taxon>Eukaryota</taxon>
        <taxon>Sar</taxon>
        <taxon>Stramenopiles</taxon>
        <taxon>Ochrophyta</taxon>
        <taxon>Bacillariophyta</taxon>
        <taxon>Coscinodiscophyceae</taxon>
        <taxon>Thalassiosirophycidae</taxon>
        <taxon>Thalassiosirales</taxon>
        <taxon>Thalassiosiraceae</taxon>
        <taxon>Thalassiosira</taxon>
    </lineage>
</organism>
<dbReference type="SMART" id="SM00581">
    <property type="entry name" value="PSP"/>
    <property type="match status" value="1"/>
</dbReference>
<dbReference type="EMBL" id="CM000649">
    <property type="protein sequence ID" value="EED88970.1"/>
    <property type="molecule type" value="Genomic_DNA"/>
</dbReference>
<dbReference type="STRING" id="35128.B8CCL9"/>
<feature type="compositionally biased region" description="Low complexity" evidence="1">
    <location>
        <begin position="130"/>
        <end position="149"/>
    </location>
</feature>
<feature type="domain" description="PSP proline-rich" evidence="2">
    <location>
        <begin position="313"/>
        <end position="367"/>
    </location>
</feature>
<dbReference type="GO" id="GO:0005684">
    <property type="term" value="C:U2-type spliceosomal complex"/>
    <property type="evidence" value="ECO:0000318"/>
    <property type="project" value="GO_Central"/>
</dbReference>
<proteinExistence type="predicted"/>
<dbReference type="GO" id="GO:0005686">
    <property type="term" value="C:U2 snRNP"/>
    <property type="evidence" value="ECO:0000318"/>
    <property type="project" value="GO_Central"/>
</dbReference>
<reference evidence="3 4" key="2">
    <citation type="journal article" date="2008" name="Nature">
        <title>The Phaeodactylum genome reveals the evolutionary history of diatom genomes.</title>
        <authorList>
            <person name="Bowler C."/>
            <person name="Allen A.E."/>
            <person name="Badger J.H."/>
            <person name="Grimwood J."/>
            <person name="Jabbari K."/>
            <person name="Kuo A."/>
            <person name="Maheswari U."/>
            <person name="Martens C."/>
            <person name="Maumus F."/>
            <person name="Otillar R.P."/>
            <person name="Rayko E."/>
            <person name="Salamov A."/>
            <person name="Vandepoele K."/>
            <person name="Beszteri B."/>
            <person name="Gruber A."/>
            <person name="Heijde M."/>
            <person name="Katinka M."/>
            <person name="Mock T."/>
            <person name="Valentin K."/>
            <person name="Verret F."/>
            <person name="Berges J.A."/>
            <person name="Brownlee C."/>
            <person name="Cadoret J.P."/>
            <person name="Chiovitti A."/>
            <person name="Choi C.J."/>
            <person name="Coesel S."/>
            <person name="De Martino A."/>
            <person name="Detter J.C."/>
            <person name="Durkin C."/>
            <person name="Falciatore A."/>
            <person name="Fournet J."/>
            <person name="Haruta M."/>
            <person name="Huysman M.J."/>
            <person name="Jenkins B.D."/>
            <person name="Jiroutova K."/>
            <person name="Jorgensen R.E."/>
            <person name="Joubert Y."/>
            <person name="Kaplan A."/>
            <person name="Kroger N."/>
            <person name="Kroth P.G."/>
            <person name="La Roche J."/>
            <person name="Lindquist E."/>
            <person name="Lommer M."/>
            <person name="Martin-Jezequel V."/>
            <person name="Lopez P.J."/>
            <person name="Lucas S."/>
            <person name="Mangogna M."/>
            <person name="McGinnis K."/>
            <person name="Medlin L.K."/>
            <person name="Montsant A."/>
            <person name="Oudot-Le Secq M.P."/>
            <person name="Napoli C."/>
            <person name="Obornik M."/>
            <person name="Parker M.S."/>
            <person name="Petit J.L."/>
            <person name="Porcel B.M."/>
            <person name="Poulsen N."/>
            <person name="Robison M."/>
            <person name="Rychlewski L."/>
            <person name="Rynearson T.A."/>
            <person name="Schmutz J."/>
            <person name="Shapiro H."/>
            <person name="Siaut M."/>
            <person name="Stanley M."/>
            <person name="Sussman M.R."/>
            <person name="Taylor A.R."/>
            <person name="Vardi A."/>
            <person name="von Dassow P."/>
            <person name="Vyverman W."/>
            <person name="Willis A."/>
            <person name="Wyrwicz L.S."/>
            <person name="Rokhsar D.S."/>
            <person name="Weissenbach J."/>
            <person name="Armbrust E.V."/>
            <person name="Green B.R."/>
            <person name="Van de Peer Y."/>
            <person name="Grigoriev I.V."/>
        </authorList>
    </citation>
    <scope>NUCLEOTIDE SEQUENCE [LARGE SCALE GENOMIC DNA]</scope>
    <source>
        <strain evidence="3 4">CCMP1335</strain>
    </source>
</reference>
<keyword evidence="4" id="KW-1185">Reference proteome</keyword>
<feature type="region of interest" description="Disordered" evidence="1">
    <location>
        <begin position="128"/>
        <end position="157"/>
    </location>
</feature>
<dbReference type="GO" id="GO:0071013">
    <property type="term" value="C:catalytic step 2 spliceosome"/>
    <property type="evidence" value="ECO:0000318"/>
    <property type="project" value="GO_Central"/>
</dbReference>
<dbReference type="PaxDb" id="35128-Thaps269780"/>
<dbReference type="KEGG" id="tps:THAPSDRAFT_269780"/>
<evidence type="ECO:0000256" key="1">
    <source>
        <dbReference type="SAM" id="MobiDB-lite"/>
    </source>
</evidence>
<gene>
    <name evidence="3" type="ORF">THAPSDRAFT_269780</name>
</gene>
<feature type="compositionally biased region" description="Acidic residues" evidence="1">
    <location>
        <begin position="427"/>
        <end position="456"/>
    </location>
</feature>
<sequence>MALSNAEKNKRKRDRKKREREAQKLAAEAVAVNAETATDDSQADVEIEYIAEPLFASAAVADSSTGAAAVGTASGAGKKDDDDAVAADGDALVPAAAAAGDNEDLQEVMRRFQDRAAVIYVTDDETKLQSSTDNITSSSSANNNDPNSLLDDDEEESHLSKRKLKDLLRPTVAQLKQLVKNPELVEAHDVTAPDPEFLIYLKGVEGTVPVPRHWGRKRKYLQGKRGVEKPPFALPDFIVKTGICDVRSATAEDENKMSIKQKNRLRVSGRGGGVDVDYRTLYEAFFQHQTKPEKLTQFGDLYYEGKEYETTKSTNFRPGYMSERLREALGMANEYSPPPWLINMQRYGPPPSYPNIKIAGLNAPLPTGASYGYHVGGWGKPPVDTFGRPLYGGDPFGLAAGGMVTSDGKAISKRLWGALPSAFGGDKDDDEDEESSEEESSDEEMEESSEEEEGELEAPTGEAAVSRAPGMDSVLPDGVDSVVPSSAIDLRKPGDETPMVGDAPKQLYTILQQTTADKDSQQTSVFASDHAYVLPGAAPGTGPEGMASVLSKAVGDGAKRKRAKDDDEDADELGKKFKF</sequence>
<dbReference type="GeneID" id="7452719"/>
<feature type="region of interest" description="Disordered" evidence="1">
    <location>
        <begin position="421"/>
        <end position="501"/>
    </location>
</feature>